<dbReference type="Gene3D" id="3.30.565.10">
    <property type="entry name" value="Histidine kinase-like ATPase, C-terminal domain"/>
    <property type="match status" value="1"/>
</dbReference>
<feature type="domain" description="Histidine kinase/HSP90-like ATPase" evidence="19">
    <location>
        <begin position="579"/>
        <end position="670"/>
    </location>
</feature>
<dbReference type="PANTHER" id="PTHR24421">
    <property type="entry name" value="NITRATE/NITRITE SENSOR PROTEIN NARX-RELATED"/>
    <property type="match status" value="1"/>
</dbReference>
<keyword evidence="11" id="KW-0418">Kinase</keyword>
<dbReference type="Proteomes" id="UP001500575">
    <property type="component" value="Unassembled WGS sequence"/>
</dbReference>
<dbReference type="InterPro" id="IPR050482">
    <property type="entry name" value="Sensor_HK_TwoCompSys"/>
</dbReference>
<keyword evidence="18" id="KW-1133">Transmembrane helix</keyword>
<dbReference type="SUPFAM" id="SSF55874">
    <property type="entry name" value="ATPase domain of HSP90 chaperone/DNA topoisomerase II/histidine kinase"/>
    <property type="match status" value="1"/>
</dbReference>
<comment type="function">
    <text evidence="16">Member of the two-component regulatory system NreB/NreC involved in the control of dissimilatory nitrate/nitrite reduction in response to oxygen. NreB functions as a direct oxygen sensor histidine kinase which is autophosphorylated, in the absence of oxygen, probably at the conserved histidine residue, and transfers its phosphate group probably to a conserved aspartate residue of NreC. NreB/NreC activates the expression of the nitrate (narGHJI) and nitrite (nir) reductase operons, as well as the putative nitrate transporter gene narT.</text>
</comment>
<dbReference type="EMBL" id="BAAAQQ010000012">
    <property type="protein sequence ID" value="GAA2127498.1"/>
    <property type="molecule type" value="Genomic_DNA"/>
</dbReference>
<evidence type="ECO:0000256" key="10">
    <source>
        <dbReference type="ARBA" id="ARBA00022741"/>
    </source>
</evidence>
<evidence type="ECO:0000259" key="19">
    <source>
        <dbReference type="SMART" id="SM00387"/>
    </source>
</evidence>
<keyword evidence="15" id="KW-0479">Metal-binding</keyword>
<evidence type="ECO:0000256" key="15">
    <source>
        <dbReference type="ARBA" id="ARBA00023014"/>
    </source>
</evidence>
<feature type="transmembrane region" description="Helical" evidence="18">
    <location>
        <begin position="175"/>
        <end position="203"/>
    </location>
</feature>
<dbReference type="Gene3D" id="1.20.5.1930">
    <property type="match status" value="1"/>
</dbReference>
<keyword evidence="9" id="KW-0808">Transferase</keyword>
<feature type="transmembrane region" description="Helical" evidence="18">
    <location>
        <begin position="101"/>
        <end position="124"/>
    </location>
</feature>
<feature type="transmembrane region" description="Helical" evidence="18">
    <location>
        <begin position="224"/>
        <end position="244"/>
    </location>
</feature>
<dbReference type="PANTHER" id="PTHR24421:SF10">
    <property type="entry name" value="NITRATE_NITRITE SENSOR PROTEIN NARQ"/>
    <property type="match status" value="1"/>
</dbReference>
<feature type="transmembrane region" description="Helical" evidence="18">
    <location>
        <begin position="41"/>
        <end position="57"/>
    </location>
</feature>
<evidence type="ECO:0000256" key="8">
    <source>
        <dbReference type="ARBA" id="ARBA00022553"/>
    </source>
</evidence>
<name>A0ABN2YIJ7_9ACTN</name>
<dbReference type="PRINTS" id="PR00344">
    <property type="entry name" value="BCTRLSENSOR"/>
</dbReference>
<proteinExistence type="predicted"/>
<dbReference type="InterPro" id="IPR004358">
    <property type="entry name" value="Sig_transdc_His_kin-like_C"/>
</dbReference>
<dbReference type="Pfam" id="PF02518">
    <property type="entry name" value="HATPase_c"/>
    <property type="match status" value="1"/>
</dbReference>
<dbReference type="EC" id="2.7.13.3" evidence="4"/>
<evidence type="ECO:0000256" key="17">
    <source>
        <dbReference type="ARBA" id="ARBA00030800"/>
    </source>
</evidence>
<evidence type="ECO:0000256" key="4">
    <source>
        <dbReference type="ARBA" id="ARBA00012438"/>
    </source>
</evidence>
<evidence type="ECO:0000256" key="12">
    <source>
        <dbReference type="ARBA" id="ARBA00022840"/>
    </source>
</evidence>
<dbReference type="Pfam" id="PF07730">
    <property type="entry name" value="HisKA_3"/>
    <property type="match status" value="1"/>
</dbReference>
<keyword evidence="6" id="KW-0004">4Fe-4S</keyword>
<reference evidence="20 21" key="1">
    <citation type="journal article" date="2019" name="Int. J. Syst. Evol. Microbiol.">
        <title>The Global Catalogue of Microorganisms (GCM) 10K type strain sequencing project: providing services to taxonomists for standard genome sequencing and annotation.</title>
        <authorList>
            <consortium name="The Broad Institute Genomics Platform"/>
            <consortium name="The Broad Institute Genome Sequencing Center for Infectious Disease"/>
            <person name="Wu L."/>
            <person name="Ma J."/>
        </authorList>
    </citation>
    <scope>NUCLEOTIDE SEQUENCE [LARGE SCALE GENOMIC DNA]</scope>
    <source>
        <strain evidence="20 21">JCM 16021</strain>
    </source>
</reference>
<dbReference type="CDD" id="cd16917">
    <property type="entry name" value="HATPase_UhpB-NarQ-NarX-like"/>
    <property type="match status" value="1"/>
</dbReference>
<dbReference type="InterPro" id="IPR036890">
    <property type="entry name" value="HATPase_C_sf"/>
</dbReference>
<evidence type="ECO:0000256" key="16">
    <source>
        <dbReference type="ARBA" id="ARBA00024827"/>
    </source>
</evidence>
<sequence>MPVALLLAALACVGVTILLELRVAAADVQGSLGPALDTSGLLGLVGLAMVGCALVVLRQTAYRGFGWTLAAVGIFWLLDGLSQSYVRLGVATDEPMNGMTFAVWFLYRFTSLLPLTIVILPLLFPDGRFTSGATRVAGWVTVTVMSVSALVYVVVPSDDASLDLAYPPGIDRDPTTISALGAYAGAIVDSVQVVAIALGLVVPVWSVTVRYRRSVGVDRDRMRWLLWGVLVAAMLVVAALLVRVEVIGDVALFLVVVLVPVAMTVAVVNPALVPIQDLLARTTVYGALGFVLVVVDLAAVAGLTALIGDSLDTGQVVLVVLLVTVLLYGPLRQWLGGWVRRLVLGERDDPYDVVAGLASTLETADDGAAQLAAVSHAVAGAFGISFVSVDVDRGGGERLVATFGERPPETRTLPINYRDVEVGRLVLPARGLRSRLSGRDERLLGDLVRQAATAARTSRLAEELQDSRERLVVAREEERRRIRRDLHDGLGPAMSGVVFQLENARMMVDGDPDGAKAQLVRARGHVQEVVADVRRLVHDLRPPALDDLGLVGALRQQAANTKARTTVEAAEDLGPLPAAVEVAAFRIVGEALTNVDRHAGATTCTVRLRREADELLVEVTDDGTGIDERAEVGVGLVALRERADELGGRSEVTCPPGGGTSVRAWLPVREGRA</sequence>
<accession>A0ABN2YIJ7</accession>
<feature type="transmembrane region" description="Helical" evidence="18">
    <location>
        <begin position="284"/>
        <end position="307"/>
    </location>
</feature>
<organism evidence="20 21">
    <name type="scientific">Nocardioides bigeumensis</name>
    <dbReference type="NCBI Taxonomy" id="433657"/>
    <lineage>
        <taxon>Bacteria</taxon>
        <taxon>Bacillati</taxon>
        <taxon>Actinomycetota</taxon>
        <taxon>Actinomycetes</taxon>
        <taxon>Propionibacteriales</taxon>
        <taxon>Nocardioidaceae</taxon>
        <taxon>Nocardioides</taxon>
    </lineage>
</organism>
<evidence type="ECO:0000256" key="7">
    <source>
        <dbReference type="ARBA" id="ARBA00022490"/>
    </source>
</evidence>
<comment type="caution">
    <text evidence="20">The sequence shown here is derived from an EMBL/GenBank/DDBJ whole genome shotgun (WGS) entry which is preliminary data.</text>
</comment>
<feature type="transmembrane region" description="Helical" evidence="18">
    <location>
        <begin position="64"/>
        <end position="81"/>
    </location>
</feature>
<evidence type="ECO:0000313" key="21">
    <source>
        <dbReference type="Proteomes" id="UP001500575"/>
    </source>
</evidence>
<evidence type="ECO:0000256" key="14">
    <source>
        <dbReference type="ARBA" id="ARBA00023012"/>
    </source>
</evidence>
<evidence type="ECO:0000256" key="1">
    <source>
        <dbReference type="ARBA" id="ARBA00000085"/>
    </source>
</evidence>
<comment type="subcellular location">
    <subcellularLocation>
        <location evidence="3">Cytoplasm</location>
    </subcellularLocation>
</comment>
<feature type="transmembrane region" description="Helical" evidence="18">
    <location>
        <begin position="136"/>
        <end position="155"/>
    </location>
</feature>
<protein>
    <recommendedName>
        <fullName evidence="5">Oxygen sensor histidine kinase NreB</fullName>
        <ecNumber evidence="4">2.7.13.3</ecNumber>
    </recommendedName>
    <alternativeName>
        <fullName evidence="17">Nitrogen regulation protein B</fullName>
    </alternativeName>
</protein>
<comment type="catalytic activity">
    <reaction evidence="1">
        <text>ATP + protein L-histidine = ADP + protein N-phospho-L-histidine.</text>
        <dbReference type="EC" id="2.7.13.3"/>
    </reaction>
</comment>
<keyword evidence="12" id="KW-0067">ATP-binding</keyword>
<evidence type="ECO:0000256" key="6">
    <source>
        <dbReference type="ARBA" id="ARBA00022485"/>
    </source>
</evidence>
<keyword evidence="13" id="KW-0408">Iron</keyword>
<keyword evidence="14" id="KW-0902">Two-component regulatory system</keyword>
<evidence type="ECO:0000256" key="9">
    <source>
        <dbReference type="ARBA" id="ARBA00022679"/>
    </source>
</evidence>
<keyword evidence="8" id="KW-0597">Phosphoprotein</keyword>
<evidence type="ECO:0000256" key="3">
    <source>
        <dbReference type="ARBA" id="ARBA00004496"/>
    </source>
</evidence>
<feature type="transmembrane region" description="Helical" evidence="18">
    <location>
        <begin position="250"/>
        <end position="272"/>
    </location>
</feature>
<keyword evidence="7" id="KW-0963">Cytoplasm</keyword>
<dbReference type="InterPro" id="IPR011712">
    <property type="entry name" value="Sig_transdc_His_kin_sub3_dim/P"/>
</dbReference>
<keyword evidence="21" id="KW-1185">Reference proteome</keyword>
<comment type="cofactor">
    <cofactor evidence="2">
        <name>[4Fe-4S] cluster</name>
        <dbReference type="ChEBI" id="CHEBI:49883"/>
    </cofactor>
</comment>
<keyword evidence="15" id="KW-0411">Iron-sulfur</keyword>
<evidence type="ECO:0000256" key="5">
    <source>
        <dbReference type="ARBA" id="ARBA00017322"/>
    </source>
</evidence>
<keyword evidence="18" id="KW-0812">Transmembrane</keyword>
<evidence type="ECO:0000256" key="13">
    <source>
        <dbReference type="ARBA" id="ARBA00023004"/>
    </source>
</evidence>
<evidence type="ECO:0000256" key="11">
    <source>
        <dbReference type="ARBA" id="ARBA00022777"/>
    </source>
</evidence>
<dbReference type="SMART" id="SM00387">
    <property type="entry name" value="HATPase_c"/>
    <property type="match status" value="1"/>
</dbReference>
<gene>
    <name evidence="20" type="ORF">GCM10009843_27000</name>
</gene>
<keyword evidence="18" id="KW-0472">Membrane</keyword>
<evidence type="ECO:0000313" key="20">
    <source>
        <dbReference type="EMBL" id="GAA2127498.1"/>
    </source>
</evidence>
<evidence type="ECO:0000256" key="18">
    <source>
        <dbReference type="SAM" id="Phobius"/>
    </source>
</evidence>
<keyword evidence="10" id="KW-0547">Nucleotide-binding</keyword>
<evidence type="ECO:0000256" key="2">
    <source>
        <dbReference type="ARBA" id="ARBA00001966"/>
    </source>
</evidence>
<feature type="transmembrane region" description="Helical" evidence="18">
    <location>
        <begin position="313"/>
        <end position="331"/>
    </location>
</feature>
<dbReference type="InterPro" id="IPR003594">
    <property type="entry name" value="HATPase_dom"/>
</dbReference>